<dbReference type="SUPFAM" id="SSF50346">
    <property type="entry name" value="PRC-barrel domain"/>
    <property type="match status" value="2"/>
</dbReference>
<feature type="compositionally biased region" description="Low complexity" evidence="1">
    <location>
        <begin position="372"/>
        <end position="396"/>
    </location>
</feature>
<feature type="region of interest" description="Disordered" evidence="1">
    <location>
        <begin position="100"/>
        <end position="167"/>
    </location>
</feature>
<accession>R4WQT1</accession>
<evidence type="ECO:0000256" key="1">
    <source>
        <dbReference type="SAM" id="MobiDB-lite"/>
    </source>
</evidence>
<feature type="region of interest" description="Disordered" evidence="1">
    <location>
        <begin position="372"/>
        <end position="407"/>
    </location>
</feature>
<dbReference type="KEGG" id="buo:BRPE64_ACDS15110"/>
<dbReference type="PRINTS" id="PR01217">
    <property type="entry name" value="PRICHEXTENSN"/>
</dbReference>
<dbReference type="HOGENOM" id="CLU_051309_0_0_4"/>
<proteinExistence type="predicted"/>
<dbReference type="AlphaFoldDB" id="R4WQT1"/>
<dbReference type="RefSeq" id="WP_016345419.1">
    <property type="nucleotide sequence ID" value="NC_021287.1"/>
</dbReference>
<sequence length="407" mass="42704">MTGGFPRRGDAPSNGRHAPRRACRADSAFHAAALAFARLLMSPLMSRIMLLILLLTRLAACLKNVRALRPTAGLSICAALALSACGLLPQQTPAPIVEHSYIPTPAETGPTEPEEPLPAVQAPEPASSVKPPPAPKPKRRIVKPKPPEPVVTPPPEPPEPPPPPQIISTRVMQHDQLHGLLDAEVQRPDGKVVGRAVDLYVDGAAKPKLLMVNLAGFLGVGDRKVNFPWSAFRFTPNSKTAPITFMQPPAVKGKPADPVPKPQPVAEAPPTVVQLLDSTVTQKNGARIGRVVDVLVDSQAQPEALVLDLSSSLAGDKRHVAANWSDLHVLSRNKQWQLQMDFNDAQLKAAPTYAPEQPIKIVSPVVPAPASTASAASAATASSGPAGTTASGAVAAQTPASGARPAR</sequence>
<name>R4WQT1_9BURK</name>
<dbReference type="Gene3D" id="2.30.30.240">
    <property type="entry name" value="PRC-barrel domain"/>
    <property type="match status" value="2"/>
</dbReference>
<dbReference type="OrthoDB" id="9085961at2"/>
<gene>
    <name evidence="2" type="ORF">BRPE64_ACDS15110</name>
</gene>
<reference evidence="2 3" key="2">
    <citation type="journal article" date="2018" name="Int. J. Syst. Evol. Microbiol.">
        <title>Burkholderia insecticola sp. nov., a gut symbiotic bacterium of the bean bug Riptortus pedestris.</title>
        <authorList>
            <person name="Takeshita K."/>
            <person name="Tamaki H."/>
            <person name="Ohbayashi T."/>
            <person name="Meng X.-Y."/>
            <person name="Sone T."/>
            <person name="Mitani Y."/>
            <person name="Peeters C."/>
            <person name="Kikuchi Y."/>
            <person name="Vandamme P."/>
        </authorList>
    </citation>
    <scope>NUCLEOTIDE SEQUENCE [LARGE SCALE GENOMIC DNA]</scope>
    <source>
        <strain evidence="2">RPE64</strain>
    </source>
</reference>
<evidence type="ECO:0000313" key="3">
    <source>
        <dbReference type="Proteomes" id="UP000013966"/>
    </source>
</evidence>
<dbReference type="PATRIC" id="fig|758793.3.peg.1514"/>
<dbReference type="InterPro" id="IPR011033">
    <property type="entry name" value="PRC_barrel-like_sf"/>
</dbReference>
<protein>
    <submittedName>
        <fullName evidence="2">Putative lipoprotein</fullName>
    </submittedName>
</protein>
<feature type="compositionally biased region" description="Pro residues" evidence="1">
    <location>
        <begin position="147"/>
        <end position="165"/>
    </location>
</feature>
<organism evidence="2 3">
    <name type="scientific">Caballeronia insecticola</name>
    <dbReference type="NCBI Taxonomy" id="758793"/>
    <lineage>
        <taxon>Bacteria</taxon>
        <taxon>Pseudomonadati</taxon>
        <taxon>Pseudomonadota</taxon>
        <taxon>Betaproteobacteria</taxon>
        <taxon>Burkholderiales</taxon>
        <taxon>Burkholderiaceae</taxon>
        <taxon>Caballeronia</taxon>
    </lineage>
</organism>
<dbReference type="EMBL" id="AP013058">
    <property type="protein sequence ID" value="BAN23265.1"/>
    <property type="molecule type" value="Genomic_DNA"/>
</dbReference>
<dbReference type="STRING" id="758793.BRPE64_ACDS15110"/>
<evidence type="ECO:0000313" key="2">
    <source>
        <dbReference type="EMBL" id="BAN23265.1"/>
    </source>
</evidence>
<keyword evidence="3" id="KW-1185">Reference proteome</keyword>
<keyword evidence="2" id="KW-0449">Lipoprotein</keyword>
<dbReference type="Proteomes" id="UP000013966">
    <property type="component" value="Chromosome 1"/>
</dbReference>
<reference evidence="2 3" key="1">
    <citation type="journal article" date="2013" name="Genome Announc.">
        <title>Complete Genome Sequence of Burkholderia sp. Strain RPE64, Bacterial Symbiont of the Bean Bug Riptortus pedestris.</title>
        <authorList>
            <person name="Shibata T.F."/>
            <person name="Maeda T."/>
            <person name="Nikoh N."/>
            <person name="Yamaguchi K."/>
            <person name="Oshima K."/>
            <person name="Hattori M."/>
            <person name="Nishiyama T."/>
            <person name="Hasebe M."/>
            <person name="Fukatsu T."/>
            <person name="Kikuchi Y."/>
            <person name="Shigenobu S."/>
        </authorList>
    </citation>
    <scope>NUCLEOTIDE SEQUENCE [LARGE SCALE GENOMIC DNA]</scope>
</reference>